<dbReference type="InterPro" id="IPR002371">
    <property type="entry name" value="FlgK"/>
</dbReference>
<evidence type="ECO:0000259" key="10">
    <source>
        <dbReference type="Pfam" id="PF22638"/>
    </source>
</evidence>
<dbReference type="Pfam" id="PF00460">
    <property type="entry name" value="Flg_bb_rod"/>
    <property type="match status" value="1"/>
</dbReference>
<sequence>MSNLMSIGLSGVRASQTSLNVTGNNITNVDTAGYTRQATVQVSAAAQKSGNVYIGSGTTIEDVRRIYSSYLTTQVRTSTGLDSAAQSFNTQIQQTNSLLADSTTGISSVLQSFFASMQTASASPTDTASRQLLLTQASGLTERFNSVYNQLADQNSYINQQMSTMAGQVNKLASSVASYNLAITQASASGASPNDLLDGRDEAVRQLSELVGVTVLEQDGNYNLFIGSGQPLVVGATASTLSASASASDPSRFSIYLAQGGSNQDISSVISTGSIGGLLTYRSQILEPTFNELGRVALVMADQVNSQLGQGLDLNGEFGASLFTNINSATAIAQRSLANAGNAAASGNLNVTIADSGQLSTSNYEVTMGDNGDYSVRRLSDGVELGAGNLSDDPPTVFDGFSISLPSGTVASGDRFTVIPTRTAASTVGTVMSDASKLAFAAPLAANLTTGNLGTGTLTQPTLTTELDIYDTAASAATQAAIRNGTPLKVVFGTSSNGSQSYSVYNSSGTSVATGSIVPGASNSLEISIPDAAGNEAFSFSMDVSGSPASGDSFTVSFNSDGVSDNRNAKSLLGLQSKSTVGLQSGGGASISGAYGSLIEQVGARTNQAELDAKATGSILSGATASRDSLSGVNLDEEAVNLVKFQQYYSASAKVISVASEIFDTLINTF</sequence>
<keyword evidence="5" id="KW-0964">Secreted</keyword>
<feature type="domain" description="Flagellar basal body rod protein N-terminal" evidence="7">
    <location>
        <begin position="7"/>
        <end position="35"/>
    </location>
</feature>
<organism evidence="11 12">
    <name type="scientific">Phytopseudomonas flavescens</name>
    <dbReference type="NCBI Taxonomy" id="29435"/>
    <lineage>
        <taxon>Bacteria</taxon>
        <taxon>Pseudomonadati</taxon>
        <taxon>Pseudomonadota</taxon>
        <taxon>Gammaproteobacteria</taxon>
        <taxon>Pseudomonadales</taxon>
        <taxon>Pseudomonadaceae</taxon>
        <taxon>Phytopseudomonas</taxon>
    </lineage>
</organism>
<dbReference type="SUPFAM" id="SSF64518">
    <property type="entry name" value="Phase 1 flagellin"/>
    <property type="match status" value="2"/>
</dbReference>
<dbReference type="PANTHER" id="PTHR30033">
    <property type="entry name" value="FLAGELLAR HOOK-ASSOCIATED PROTEIN 1"/>
    <property type="match status" value="1"/>
</dbReference>
<dbReference type="Pfam" id="PF22638">
    <property type="entry name" value="FlgK_D1"/>
    <property type="match status" value="1"/>
</dbReference>
<dbReference type="PANTHER" id="PTHR30033:SF1">
    <property type="entry name" value="FLAGELLAR HOOK-ASSOCIATED PROTEIN 1"/>
    <property type="match status" value="1"/>
</dbReference>
<keyword evidence="11" id="KW-0966">Cell projection</keyword>
<dbReference type="InterPro" id="IPR049119">
    <property type="entry name" value="FlgK_D2-like"/>
</dbReference>
<feature type="domain" description="Flagellar basal-body/hook protein C-terminal" evidence="8">
    <location>
        <begin position="631"/>
        <end position="668"/>
    </location>
</feature>
<evidence type="ECO:0000256" key="4">
    <source>
        <dbReference type="ARBA" id="ARBA00016244"/>
    </source>
</evidence>
<gene>
    <name evidence="11" type="ORF">SAMN05216588_11428</name>
</gene>
<evidence type="ECO:0000256" key="6">
    <source>
        <dbReference type="ARBA" id="ARBA00023143"/>
    </source>
</evidence>
<reference evidence="11 12" key="1">
    <citation type="submission" date="2016-10" db="EMBL/GenBank/DDBJ databases">
        <authorList>
            <person name="de Groot N.N."/>
        </authorList>
    </citation>
    <scope>NUCLEOTIDE SEQUENCE [LARGE SCALE GENOMIC DNA]</scope>
    <source>
        <strain evidence="11 12">LMG 18387</strain>
    </source>
</reference>
<comment type="similarity">
    <text evidence="3">Belongs to the flagella basal body rod proteins family.</text>
</comment>
<dbReference type="AlphaFoldDB" id="A0A1G8J8A7"/>
<dbReference type="InterPro" id="IPR001444">
    <property type="entry name" value="Flag_bb_rod_N"/>
</dbReference>
<dbReference type="STRING" id="29435.SAMN05216588_11428"/>
<dbReference type="NCBIfam" id="TIGR02492">
    <property type="entry name" value="flgK_ends"/>
    <property type="match status" value="1"/>
</dbReference>
<dbReference type="GO" id="GO:0005576">
    <property type="term" value="C:extracellular region"/>
    <property type="evidence" value="ECO:0007669"/>
    <property type="project" value="UniProtKB-SubCell"/>
</dbReference>
<evidence type="ECO:0000313" key="12">
    <source>
        <dbReference type="Proteomes" id="UP000198606"/>
    </source>
</evidence>
<protein>
    <recommendedName>
        <fullName evidence="4">Flagellar hook-associated protein 1</fullName>
    </recommendedName>
</protein>
<dbReference type="EMBL" id="FNDG01000014">
    <property type="protein sequence ID" value="SDI27342.1"/>
    <property type="molecule type" value="Genomic_DNA"/>
</dbReference>
<evidence type="ECO:0000256" key="3">
    <source>
        <dbReference type="ARBA" id="ARBA00009677"/>
    </source>
</evidence>
<feature type="domain" description="Flagellar hook-associated protein FlgK helical" evidence="10">
    <location>
        <begin position="93"/>
        <end position="323"/>
    </location>
</feature>
<dbReference type="GO" id="GO:0044780">
    <property type="term" value="P:bacterial-type flagellum assembly"/>
    <property type="evidence" value="ECO:0007669"/>
    <property type="project" value="InterPro"/>
</dbReference>
<dbReference type="GO" id="GO:0005198">
    <property type="term" value="F:structural molecule activity"/>
    <property type="evidence" value="ECO:0007669"/>
    <property type="project" value="InterPro"/>
</dbReference>
<evidence type="ECO:0000256" key="1">
    <source>
        <dbReference type="ARBA" id="ARBA00004365"/>
    </source>
</evidence>
<dbReference type="RefSeq" id="WP_084305975.1">
    <property type="nucleotide sequence ID" value="NZ_FNDG01000014.1"/>
</dbReference>
<evidence type="ECO:0000256" key="5">
    <source>
        <dbReference type="ARBA" id="ARBA00022525"/>
    </source>
</evidence>
<dbReference type="InterPro" id="IPR053927">
    <property type="entry name" value="FlgK_helical"/>
</dbReference>
<keyword evidence="11" id="KW-0969">Cilium</keyword>
<evidence type="ECO:0000256" key="2">
    <source>
        <dbReference type="ARBA" id="ARBA00004613"/>
    </source>
</evidence>
<accession>A0A1G8J8A7</accession>
<evidence type="ECO:0000259" key="7">
    <source>
        <dbReference type="Pfam" id="PF00460"/>
    </source>
</evidence>
<evidence type="ECO:0000313" key="11">
    <source>
        <dbReference type="EMBL" id="SDI27342.1"/>
    </source>
</evidence>
<dbReference type="PRINTS" id="PR01005">
    <property type="entry name" value="FLGHOOKAP1"/>
</dbReference>
<name>A0A1G8J8A7_9GAMM</name>
<keyword evidence="11" id="KW-0282">Flagellum</keyword>
<dbReference type="GO" id="GO:0009424">
    <property type="term" value="C:bacterial-type flagellum hook"/>
    <property type="evidence" value="ECO:0007669"/>
    <property type="project" value="InterPro"/>
</dbReference>
<keyword evidence="6" id="KW-0975">Bacterial flagellum</keyword>
<proteinExistence type="inferred from homology"/>
<dbReference type="InterPro" id="IPR010930">
    <property type="entry name" value="Flg_bb/hook_C_dom"/>
</dbReference>
<evidence type="ECO:0000259" key="9">
    <source>
        <dbReference type="Pfam" id="PF21158"/>
    </source>
</evidence>
<comment type="subcellular location">
    <subcellularLocation>
        <location evidence="1">Bacterial flagellum</location>
    </subcellularLocation>
    <subcellularLocation>
        <location evidence="2">Secreted</location>
    </subcellularLocation>
</comment>
<dbReference type="Proteomes" id="UP000198606">
    <property type="component" value="Unassembled WGS sequence"/>
</dbReference>
<evidence type="ECO:0000259" key="8">
    <source>
        <dbReference type="Pfam" id="PF06429"/>
    </source>
</evidence>
<dbReference type="Pfam" id="PF21158">
    <property type="entry name" value="flgK_1st_1"/>
    <property type="match status" value="1"/>
</dbReference>
<dbReference type="Pfam" id="PF06429">
    <property type="entry name" value="Flg_bbr_C"/>
    <property type="match status" value="1"/>
</dbReference>
<feature type="domain" description="Flagellar hook-associated protein 1 D2-like" evidence="9">
    <location>
        <begin position="337"/>
        <end position="420"/>
    </location>
</feature>